<organism evidence="5 6">
    <name type="scientific">Paraferrimonas haliotis</name>
    <dbReference type="NCBI Taxonomy" id="2013866"/>
    <lineage>
        <taxon>Bacteria</taxon>
        <taxon>Pseudomonadati</taxon>
        <taxon>Pseudomonadota</taxon>
        <taxon>Gammaproteobacteria</taxon>
        <taxon>Alteromonadales</taxon>
        <taxon>Ferrimonadaceae</taxon>
        <taxon>Paraferrimonas</taxon>
    </lineage>
</organism>
<name>A0AA37TVH4_9GAMM</name>
<evidence type="ECO:0000313" key="6">
    <source>
        <dbReference type="Proteomes" id="UP001157439"/>
    </source>
</evidence>
<feature type="compositionally biased region" description="Acidic residues" evidence="2">
    <location>
        <begin position="464"/>
        <end position="479"/>
    </location>
</feature>
<keyword evidence="3" id="KW-0472">Membrane</keyword>
<comment type="caution">
    <text evidence="5">The sequence shown here is derived from an EMBL/GenBank/DDBJ whole genome shotgun (WGS) entry which is preliminary data.</text>
</comment>
<feature type="transmembrane region" description="Helical" evidence="3">
    <location>
        <begin position="297"/>
        <end position="317"/>
    </location>
</feature>
<keyword evidence="4" id="KW-0732">Signal</keyword>
<feature type="region of interest" description="Disordered" evidence="2">
    <location>
        <begin position="333"/>
        <end position="360"/>
    </location>
</feature>
<dbReference type="EMBL" id="BSPO01000002">
    <property type="protein sequence ID" value="GLS82601.1"/>
    <property type="molecule type" value="Genomic_DNA"/>
</dbReference>
<sequence length="643" mass="70088">MDMKLKGFRQIGLLVLLACSSVASTSFAQAPVETSTSSLQTAEQYGPTTPRDTLWGIANKVQPESGVSIYQVMVALFDANPHAFTSRNLNSLEKGVIMLVPRVADIAAYPAEEAKARAERDDKNWNKPQPIQDIEPTAADMDAVVPEAPVADDNEAVNAQQQQLDEQLSEISTSTLNPIDESIDTDISETLAEQEVMPSAEVEEALDQIVQESEDMVRNSEELENTQQINRSLTQEVSSLRGQLGAMEAELEVSRETAAGLRSELQQSQTVNAQLKADLNRIGSSSDVGFLDALLTLWWLILLVAILPVAIVALLGYRWYQSNQQEALAPQMLHEAEHQQSEQAQTEQPQQPHFEPESSVVASAAVSNDASEAELAQASSAEAPIAVLADELNDETTSEAVADIDSAEKEAMDSLWAEAIDNHDEQNADNDLKTEASVIETEDASELSDDIDKALADFESIDLDSELDNELDSDEDLDKVDESANDTGLEWSLDESLLAGVDSTDAERPQSTQAPQTDSNALEFDLSDLSLEDTDVKSEQETETAQPFIEIDELMLEAADSTVDADPYQDPNVDLTEVEEVVNASKDVDVDDAENSVNAKLDLARAYIEIQDTDSAKALLKDVTLDGNDEQKMEATRLLRSLA</sequence>
<evidence type="ECO:0008006" key="7">
    <source>
        <dbReference type="Google" id="ProtNLM"/>
    </source>
</evidence>
<evidence type="ECO:0000256" key="3">
    <source>
        <dbReference type="SAM" id="Phobius"/>
    </source>
</evidence>
<reference evidence="5 6" key="1">
    <citation type="journal article" date="2014" name="Int. J. Syst. Evol. Microbiol.">
        <title>Complete genome sequence of Corynebacterium casei LMG S-19264T (=DSM 44701T), isolated from a smear-ripened cheese.</title>
        <authorList>
            <consortium name="US DOE Joint Genome Institute (JGI-PGF)"/>
            <person name="Walter F."/>
            <person name="Albersmeier A."/>
            <person name="Kalinowski J."/>
            <person name="Ruckert C."/>
        </authorList>
    </citation>
    <scope>NUCLEOTIDE SEQUENCE [LARGE SCALE GENOMIC DNA]</scope>
    <source>
        <strain evidence="5 6">NBRC 112785</strain>
    </source>
</reference>
<keyword evidence="3" id="KW-1133">Transmembrane helix</keyword>
<evidence type="ECO:0000256" key="1">
    <source>
        <dbReference type="SAM" id="Coils"/>
    </source>
</evidence>
<gene>
    <name evidence="5" type="ORF">GCM10007894_05780</name>
</gene>
<dbReference type="Gene3D" id="1.20.58.2200">
    <property type="match status" value="1"/>
</dbReference>
<dbReference type="InterPro" id="IPR038440">
    <property type="entry name" value="FimV_C_sf"/>
</dbReference>
<dbReference type="NCBIfam" id="TIGR03504">
    <property type="entry name" value="FimV_Cterm"/>
    <property type="match status" value="1"/>
</dbReference>
<dbReference type="AlphaFoldDB" id="A0AA37TVH4"/>
<feature type="region of interest" description="Disordered" evidence="2">
    <location>
        <begin position="464"/>
        <end position="522"/>
    </location>
</feature>
<feature type="coiled-coil region" evidence="1">
    <location>
        <begin position="206"/>
        <end position="278"/>
    </location>
</feature>
<keyword evidence="1" id="KW-0175">Coiled coil</keyword>
<feature type="compositionally biased region" description="Low complexity" evidence="2">
    <location>
        <begin position="341"/>
        <end position="360"/>
    </location>
</feature>
<feature type="chain" id="PRO_5041230043" description="Pilus assembly protein FimV" evidence="4">
    <location>
        <begin position="29"/>
        <end position="643"/>
    </location>
</feature>
<protein>
    <recommendedName>
        <fullName evidence="7">Pilus assembly protein FimV</fullName>
    </recommendedName>
</protein>
<dbReference type="Proteomes" id="UP001157439">
    <property type="component" value="Unassembled WGS sequence"/>
</dbReference>
<keyword evidence="6" id="KW-1185">Reference proteome</keyword>
<accession>A0AA37TVH4</accession>
<feature type="compositionally biased region" description="Polar residues" evidence="2">
    <location>
        <begin position="509"/>
        <end position="520"/>
    </location>
</feature>
<evidence type="ECO:0000313" key="5">
    <source>
        <dbReference type="EMBL" id="GLS82601.1"/>
    </source>
</evidence>
<dbReference type="InterPro" id="IPR020012">
    <property type="entry name" value="LysM_FimV"/>
</dbReference>
<proteinExistence type="predicted"/>
<evidence type="ECO:0000256" key="4">
    <source>
        <dbReference type="SAM" id="SignalP"/>
    </source>
</evidence>
<feature type="signal peptide" evidence="4">
    <location>
        <begin position="1"/>
        <end position="28"/>
    </location>
</feature>
<keyword evidence="3" id="KW-0812">Transmembrane</keyword>
<evidence type="ECO:0000256" key="2">
    <source>
        <dbReference type="SAM" id="MobiDB-lite"/>
    </source>
</evidence>
<dbReference type="InterPro" id="IPR020011">
    <property type="entry name" value="FimV_C"/>
</dbReference>
<dbReference type="NCBIfam" id="TIGR03505">
    <property type="entry name" value="FimV_core"/>
    <property type="match status" value="1"/>
</dbReference>